<organism evidence="1 2">
    <name type="scientific">Asanoa hainanensis</name>
    <dbReference type="NCBI Taxonomy" id="560556"/>
    <lineage>
        <taxon>Bacteria</taxon>
        <taxon>Bacillati</taxon>
        <taxon>Actinomycetota</taxon>
        <taxon>Actinomycetes</taxon>
        <taxon>Micromonosporales</taxon>
        <taxon>Micromonosporaceae</taxon>
        <taxon>Asanoa</taxon>
    </lineage>
</organism>
<dbReference type="EMBL" id="FZPH01000038">
    <property type="protein sequence ID" value="SNT66314.1"/>
    <property type="molecule type" value="Genomic_DNA"/>
</dbReference>
<dbReference type="OrthoDB" id="3383684at2"/>
<reference evidence="1 2" key="1">
    <citation type="submission" date="2017-06" db="EMBL/GenBank/DDBJ databases">
        <authorList>
            <person name="Kim H.J."/>
            <person name="Triplett B.A."/>
        </authorList>
    </citation>
    <scope>NUCLEOTIDE SEQUENCE [LARGE SCALE GENOMIC DNA]</scope>
    <source>
        <strain evidence="1 2">CGMCC 4.5593</strain>
    </source>
</reference>
<protein>
    <submittedName>
        <fullName evidence="1">Uncharacterized protein</fullName>
    </submittedName>
</protein>
<gene>
    <name evidence="1" type="ORF">SAMN05421812_1383</name>
</gene>
<proteinExistence type="predicted"/>
<dbReference type="Proteomes" id="UP000198362">
    <property type="component" value="Unassembled WGS sequence"/>
</dbReference>
<sequence>MNDVIAAAARTSADQLADRYGPRLAGDVEAAIHATDDRPQQYLDPVSLGSLIVAVAALAWTVYRDLKKKTPQPAPQVVVRSVHLHLTAPTAVPAEDRDLIIETVVIQTLAAAEQAQALPAAEE</sequence>
<accession>A0A239PI71</accession>
<evidence type="ECO:0000313" key="2">
    <source>
        <dbReference type="Proteomes" id="UP000198362"/>
    </source>
</evidence>
<evidence type="ECO:0000313" key="1">
    <source>
        <dbReference type="EMBL" id="SNT66314.1"/>
    </source>
</evidence>
<keyword evidence="2" id="KW-1185">Reference proteome</keyword>
<dbReference type="RefSeq" id="WP_089256197.1">
    <property type="nucleotide sequence ID" value="NZ_FZPH01000038.1"/>
</dbReference>
<dbReference type="AlphaFoldDB" id="A0A239PI71"/>
<name>A0A239PI71_9ACTN</name>